<dbReference type="AlphaFoldDB" id="A0AAD7JIY0"/>
<evidence type="ECO:0000256" key="1">
    <source>
        <dbReference type="SAM" id="Phobius"/>
    </source>
</evidence>
<name>A0AAD7JIY0_9AGAR</name>
<dbReference type="Pfam" id="PF20152">
    <property type="entry name" value="DUF6534"/>
    <property type="match status" value="1"/>
</dbReference>
<dbReference type="InterPro" id="IPR045339">
    <property type="entry name" value="DUF6534"/>
</dbReference>
<comment type="caution">
    <text evidence="3">The sequence shown here is derived from an EMBL/GenBank/DDBJ whole genome shotgun (WGS) entry which is preliminary data.</text>
</comment>
<proteinExistence type="predicted"/>
<feature type="domain" description="DUF6534" evidence="2">
    <location>
        <begin position="60"/>
        <end position="144"/>
    </location>
</feature>
<gene>
    <name evidence="3" type="ORF">B0H16DRAFT_1526880</name>
</gene>
<dbReference type="EMBL" id="JARKIB010000028">
    <property type="protein sequence ID" value="KAJ7764382.1"/>
    <property type="molecule type" value="Genomic_DNA"/>
</dbReference>
<keyword evidence="1" id="KW-0812">Transmembrane</keyword>
<feature type="transmembrane region" description="Helical" evidence="1">
    <location>
        <begin position="12"/>
        <end position="31"/>
    </location>
</feature>
<organism evidence="3 4">
    <name type="scientific">Mycena metata</name>
    <dbReference type="NCBI Taxonomy" id="1033252"/>
    <lineage>
        <taxon>Eukaryota</taxon>
        <taxon>Fungi</taxon>
        <taxon>Dikarya</taxon>
        <taxon>Basidiomycota</taxon>
        <taxon>Agaricomycotina</taxon>
        <taxon>Agaricomycetes</taxon>
        <taxon>Agaricomycetidae</taxon>
        <taxon>Agaricales</taxon>
        <taxon>Marasmiineae</taxon>
        <taxon>Mycenaceae</taxon>
        <taxon>Mycena</taxon>
    </lineage>
</organism>
<dbReference type="Proteomes" id="UP001215598">
    <property type="component" value="Unassembled WGS sequence"/>
</dbReference>
<protein>
    <recommendedName>
        <fullName evidence="2">DUF6534 domain-containing protein</fullName>
    </recommendedName>
</protein>
<evidence type="ECO:0000313" key="4">
    <source>
        <dbReference type="Proteomes" id="UP001215598"/>
    </source>
</evidence>
<sequence length="190" mass="20858">MGRILSLSNNWWLAAVLSAGCLVAFALEVVISAQIVQVPVVAYFNDHPGEVVAVFAMGGVVDFAITLVLVFYLQQGRTQFDLTNFVLARVINYSVATGLVTSILAMACLITYLLLPDTFIFIAMHFSLGRLYTNALLATLNSRRTLRRAAHIQPSLTVMTTRVVTSTVDDDYPMALRSTKDLPESPMPRS</sequence>
<feature type="transmembrane region" description="Helical" evidence="1">
    <location>
        <begin position="51"/>
        <end position="73"/>
    </location>
</feature>
<dbReference type="PANTHER" id="PTHR40465">
    <property type="entry name" value="CHROMOSOME 1, WHOLE GENOME SHOTGUN SEQUENCE"/>
    <property type="match status" value="1"/>
</dbReference>
<feature type="transmembrane region" description="Helical" evidence="1">
    <location>
        <begin position="119"/>
        <end position="140"/>
    </location>
</feature>
<keyword evidence="1" id="KW-1133">Transmembrane helix</keyword>
<accession>A0AAD7JIY0</accession>
<evidence type="ECO:0000259" key="2">
    <source>
        <dbReference type="Pfam" id="PF20152"/>
    </source>
</evidence>
<evidence type="ECO:0000313" key="3">
    <source>
        <dbReference type="EMBL" id="KAJ7764382.1"/>
    </source>
</evidence>
<keyword evidence="4" id="KW-1185">Reference proteome</keyword>
<keyword evidence="1" id="KW-0472">Membrane</keyword>
<dbReference type="PANTHER" id="PTHR40465:SF1">
    <property type="entry name" value="DUF6534 DOMAIN-CONTAINING PROTEIN"/>
    <property type="match status" value="1"/>
</dbReference>
<feature type="transmembrane region" description="Helical" evidence="1">
    <location>
        <begin position="93"/>
        <end position="113"/>
    </location>
</feature>
<dbReference type="PROSITE" id="PS51257">
    <property type="entry name" value="PROKAR_LIPOPROTEIN"/>
    <property type="match status" value="1"/>
</dbReference>
<reference evidence="3" key="1">
    <citation type="submission" date="2023-03" db="EMBL/GenBank/DDBJ databases">
        <title>Massive genome expansion in bonnet fungi (Mycena s.s.) driven by repeated elements and novel gene families across ecological guilds.</title>
        <authorList>
            <consortium name="Lawrence Berkeley National Laboratory"/>
            <person name="Harder C.B."/>
            <person name="Miyauchi S."/>
            <person name="Viragh M."/>
            <person name="Kuo A."/>
            <person name="Thoen E."/>
            <person name="Andreopoulos B."/>
            <person name="Lu D."/>
            <person name="Skrede I."/>
            <person name="Drula E."/>
            <person name="Henrissat B."/>
            <person name="Morin E."/>
            <person name="Kohler A."/>
            <person name="Barry K."/>
            <person name="LaButti K."/>
            <person name="Morin E."/>
            <person name="Salamov A."/>
            <person name="Lipzen A."/>
            <person name="Mereny Z."/>
            <person name="Hegedus B."/>
            <person name="Baldrian P."/>
            <person name="Stursova M."/>
            <person name="Weitz H."/>
            <person name="Taylor A."/>
            <person name="Grigoriev I.V."/>
            <person name="Nagy L.G."/>
            <person name="Martin F."/>
            <person name="Kauserud H."/>
        </authorList>
    </citation>
    <scope>NUCLEOTIDE SEQUENCE</scope>
    <source>
        <strain evidence="3">CBHHK182m</strain>
    </source>
</reference>